<dbReference type="PIRSF" id="PIRSF006661">
    <property type="entry name" value="PP-lp_UCP006661"/>
    <property type="match status" value="1"/>
</dbReference>
<reference evidence="2 3" key="1">
    <citation type="journal article" date="2021" name="ISME Commun">
        <title>Automated analysis of genomic sequences facilitates high-throughput and comprehensive description of bacteria.</title>
        <authorList>
            <person name="Hitch T.C.A."/>
        </authorList>
    </citation>
    <scope>NUCLEOTIDE SEQUENCE [LARGE SCALE GENOMIC DNA]</scope>
    <source>
        <strain evidence="2 3">Sanger_109</strain>
    </source>
</reference>
<name>A0ABT2TL33_9FIRM</name>
<evidence type="ECO:0000313" key="3">
    <source>
        <dbReference type="Proteomes" id="UP001652442"/>
    </source>
</evidence>
<dbReference type="GO" id="GO:0016740">
    <property type="term" value="F:transferase activity"/>
    <property type="evidence" value="ECO:0007669"/>
    <property type="project" value="UniProtKB-KW"/>
</dbReference>
<dbReference type="PANTHER" id="PTHR43169:SF2">
    <property type="entry name" value="NAD_GMP SYNTHASE DOMAIN-CONTAINING PROTEIN"/>
    <property type="match status" value="1"/>
</dbReference>
<feature type="domain" description="tRNA(Ile)-lysidine/2-thiocytidine synthase N-terminal" evidence="1">
    <location>
        <begin position="14"/>
        <end position="121"/>
    </location>
</feature>
<keyword evidence="3" id="KW-1185">Reference proteome</keyword>
<keyword evidence="2" id="KW-0808">Transferase</keyword>
<dbReference type="InterPro" id="IPR052188">
    <property type="entry name" value="Ni-pincer_cofactor_biosynth"/>
</dbReference>
<dbReference type="EMBL" id="JAOQJQ010000002">
    <property type="protein sequence ID" value="MCU6762254.1"/>
    <property type="molecule type" value="Genomic_DNA"/>
</dbReference>
<evidence type="ECO:0000313" key="2">
    <source>
        <dbReference type="EMBL" id="MCU6762254.1"/>
    </source>
</evidence>
<comment type="caution">
    <text evidence="2">The sequence shown here is derived from an EMBL/GenBank/DDBJ whole genome shotgun (WGS) entry which is preliminary data.</text>
</comment>
<protein>
    <submittedName>
        <fullName evidence="2">ATP-dependent sacrificial sulfur transferase LarE</fullName>
    </submittedName>
</protein>
<organism evidence="2 3">
    <name type="scientific">Brotonthovivens ammoniilytica</name>
    <dbReference type="NCBI Taxonomy" id="2981725"/>
    <lineage>
        <taxon>Bacteria</taxon>
        <taxon>Bacillati</taxon>
        <taxon>Bacillota</taxon>
        <taxon>Clostridia</taxon>
        <taxon>Lachnospirales</taxon>
        <taxon>Lachnospiraceae</taxon>
        <taxon>Brotonthovivens</taxon>
    </lineage>
</organism>
<dbReference type="InterPro" id="IPR011063">
    <property type="entry name" value="TilS/TtcA_N"/>
</dbReference>
<dbReference type="PANTHER" id="PTHR43169">
    <property type="entry name" value="EXSB FAMILY PROTEIN"/>
    <property type="match status" value="1"/>
</dbReference>
<dbReference type="Pfam" id="PF01171">
    <property type="entry name" value="ATP_bind_3"/>
    <property type="match status" value="1"/>
</dbReference>
<proteinExistence type="predicted"/>
<accession>A0ABT2TL33</accession>
<dbReference type="Proteomes" id="UP001652442">
    <property type="component" value="Unassembled WGS sequence"/>
</dbReference>
<dbReference type="NCBIfam" id="TIGR00268">
    <property type="entry name" value="ATP-dependent sacrificial sulfur transferase LarE"/>
    <property type="match status" value="1"/>
</dbReference>
<sequence length="255" mass="29778">MELKSFFEGCPRAAVAVSGGTDSAFLLYMAKKYAKEVSAWYFMTPFQMLSESEDTKKLCSQLGIRLHIIKENILRYPEVVRNDLQRCYYCKYYMFKRLKQEAYAAGYEIVLEGTNASDQPEGRPGYRALQELGILSPLRECGLTKEEIRRESKKLGLFTADKPSNSCLATRVPVEMEITYPLLQRVEQCEKILEQFGFFDLRVRIVEAADGLAAKIQIRQEQMEEMFRYYDKITEQFSMYFQEVWLDLKPRKESD</sequence>
<evidence type="ECO:0000259" key="1">
    <source>
        <dbReference type="Pfam" id="PF01171"/>
    </source>
</evidence>
<dbReference type="InterPro" id="IPR005232">
    <property type="entry name" value="LarE"/>
</dbReference>
<dbReference type="RefSeq" id="WP_262590960.1">
    <property type="nucleotide sequence ID" value="NZ_JAOQJQ010000002.1"/>
</dbReference>
<dbReference type="SUPFAM" id="SSF52402">
    <property type="entry name" value="Adenine nucleotide alpha hydrolases-like"/>
    <property type="match status" value="1"/>
</dbReference>
<dbReference type="InterPro" id="IPR014729">
    <property type="entry name" value="Rossmann-like_a/b/a_fold"/>
</dbReference>
<gene>
    <name evidence="2" type="primary">larE</name>
    <name evidence="2" type="ORF">OCV88_07830</name>
</gene>
<dbReference type="Gene3D" id="3.40.50.620">
    <property type="entry name" value="HUPs"/>
    <property type="match status" value="1"/>
</dbReference>